<reference evidence="1 2" key="1">
    <citation type="journal article" date="2016" name="Proc. Natl. Acad. Sci. U.S.A.">
        <title>Comparative genomics of biotechnologically important yeasts.</title>
        <authorList>
            <person name="Riley R."/>
            <person name="Haridas S."/>
            <person name="Wolfe K.H."/>
            <person name="Lopes M.R."/>
            <person name="Hittinger C.T."/>
            <person name="Goeker M."/>
            <person name="Salamov A.A."/>
            <person name="Wisecaver J.H."/>
            <person name="Long T.M."/>
            <person name="Calvey C.H."/>
            <person name="Aerts A.L."/>
            <person name="Barry K.W."/>
            <person name="Choi C."/>
            <person name="Clum A."/>
            <person name="Coughlan A.Y."/>
            <person name="Deshpande S."/>
            <person name="Douglass A.P."/>
            <person name="Hanson S.J."/>
            <person name="Klenk H.-P."/>
            <person name="LaButti K.M."/>
            <person name="Lapidus A."/>
            <person name="Lindquist E.A."/>
            <person name="Lipzen A.M."/>
            <person name="Meier-Kolthoff J.P."/>
            <person name="Ohm R.A."/>
            <person name="Otillar R.P."/>
            <person name="Pangilinan J.L."/>
            <person name="Peng Y."/>
            <person name="Rokas A."/>
            <person name="Rosa C.A."/>
            <person name="Scheuner C."/>
            <person name="Sibirny A.A."/>
            <person name="Slot J.C."/>
            <person name="Stielow J.B."/>
            <person name="Sun H."/>
            <person name="Kurtzman C.P."/>
            <person name="Blackwell M."/>
            <person name="Grigoriev I.V."/>
            <person name="Jeffries T.W."/>
        </authorList>
    </citation>
    <scope>NUCLEOTIDE SEQUENCE [LARGE SCALE GENOMIC DNA]</scope>
    <source>
        <strain evidence="2">ATCC 58044 / CBS 1984 / NCYC 433 / NRRL Y-366-8</strain>
    </source>
</reference>
<evidence type="ECO:0000313" key="2">
    <source>
        <dbReference type="Proteomes" id="UP000094112"/>
    </source>
</evidence>
<dbReference type="PANTHER" id="PTHR28152">
    <property type="entry name" value="HYDROXYACYL-THIOESTER DEHYDRATASE TYPE 2, MITOCHONDRIAL"/>
    <property type="match status" value="1"/>
</dbReference>
<dbReference type="STRING" id="683960.A0A1E3P047"/>
<dbReference type="GO" id="GO:0019171">
    <property type="term" value="F:(3R)-hydroxyacyl-[acyl-carrier-protein] dehydratase activity"/>
    <property type="evidence" value="ECO:0007669"/>
    <property type="project" value="TreeGrafter"/>
</dbReference>
<keyword evidence="2" id="KW-1185">Reference proteome</keyword>
<dbReference type="InterPro" id="IPR052741">
    <property type="entry name" value="Mitochondrial_HTD2"/>
</dbReference>
<dbReference type="PANTHER" id="PTHR28152:SF1">
    <property type="entry name" value="HYDROXYACYL-THIOESTER DEHYDRATASE TYPE 2, MITOCHONDRIAL"/>
    <property type="match status" value="1"/>
</dbReference>
<dbReference type="GO" id="GO:0005739">
    <property type="term" value="C:mitochondrion"/>
    <property type="evidence" value="ECO:0007669"/>
    <property type="project" value="TreeGrafter"/>
</dbReference>
<dbReference type="Gene3D" id="3.10.129.10">
    <property type="entry name" value="Hotdog Thioesterase"/>
    <property type="match status" value="1"/>
</dbReference>
<dbReference type="AlphaFoldDB" id="A0A1E3P047"/>
<protein>
    <recommendedName>
        <fullName evidence="3">MaoC-like domain-containing protein</fullName>
    </recommendedName>
</protein>
<evidence type="ECO:0000313" key="1">
    <source>
        <dbReference type="EMBL" id="ODQ58826.1"/>
    </source>
</evidence>
<proteinExistence type="predicted"/>
<dbReference type="GeneID" id="30199288"/>
<dbReference type="SUPFAM" id="SSF54637">
    <property type="entry name" value="Thioesterase/thiol ester dehydrase-isomerase"/>
    <property type="match status" value="1"/>
</dbReference>
<evidence type="ECO:0008006" key="3">
    <source>
        <dbReference type="Google" id="ProtNLM"/>
    </source>
</evidence>
<sequence length="269" mass="31113">MKGRQWILMDTMSSTHSQYLKAALYSYFNVQKPLGKFLSNGYHLLYFNPKHEETELSKDGYDSHQIPANLMFKRRLWTGGQIDFLHPVAYDSQAVCVESIQNSKSFGENHMVTIQREVVADGLISLVERRSLFYTNDLYKKSTPQFPQKPAIYTHELKPTDILLFRYSSLTFNAHRIHYNKDYAMREGYPNILVHGPLTVTLLLEWFSTLFGDLVVKSFKYKNIAPLFANEKIKLCLGQTSDLKYDTWIENEDGELCVSGTIEVINNDV</sequence>
<gene>
    <name evidence="1" type="ORF">WICANDRAFT_33196</name>
</gene>
<accession>A0A1E3P047</accession>
<dbReference type="OrthoDB" id="3257538at2759"/>
<dbReference type="Proteomes" id="UP000094112">
    <property type="component" value="Unassembled WGS sequence"/>
</dbReference>
<dbReference type="InterPro" id="IPR029069">
    <property type="entry name" value="HotDog_dom_sf"/>
</dbReference>
<dbReference type="EMBL" id="KV454211">
    <property type="protein sequence ID" value="ODQ58826.1"/>
    <property type="molecule type" value="Genomic_DNA"/>
</dbReference>
<organism evidence="1 2">
    <name type="scientific">Wickerhamomyces anomalus (strain ATCC 58044 / CBS 1984 / NCYC 433 / NRRL Y-366-8)</name>
    <name type="common">Yeast</name>
    <name type="synonym">Hansenula anomala</name>
    <dbReference type="NCBI Taxonomy" id="683960"/>
    <lineage>
        <taxon>Eukaryota</taxon>
        <taxon>Fungi</taxon>
        <taxon>Dikarya</taxon>
        <taxon>Ascomycota</taxon>
        <taxon>Saccharomycotina</taxon>
        <taxon>Saccharomycetes</taxon>
        <taxon>Phaffomycetales</taxon>
        <taxon>Wickerhamomycetaceae</taxon>
        <taxon>Wickerhamomyces</taxon>
    </lineage>
</organism>
<dbReference type="RefSeq" id="XP_019038033.1">
    <property type="nucleotide sequence ID" value="XM_019182042.1"/>
</dbReference>
<name>A0A1E3P047_WICAA</name>